<dbReference type="SUPFAM" id="SSF88723">
    <property type="entry name" value="PIN domain-like"/>
    <property type="match status" value="1"/>
</dbReference>
<dbReference type="Gene3D" id="3.40.50.1010">
    <property type="entry name" value="5'-nuclease"/>
    <property type="match status" value="1"/>
</dbReference>
<comment type="caution">
    <text evidence="1">The sequence shown here is derived from an EMBL/GenBank/DDBJ whole genome shotgun (WGS) entry which is preliminary data.</text>
</comment>
<name>A0ABR8CE91_9CYAN</name>
<evidence type="ECO:0000313" key="1">
    <source>
        <dbReference type="EMBL" id="MBD2318685.1"/>
    </source>
</evidence>
<evidence type="ECO:0008006" key="3">
    <source>
        <dbReference type="Google" id="ProtNLM"/>
    </source>
</evidence>
<proteinExistence type="predicted"/>
<keyword evidence="2" id="KW-1185">Reference proteome</keyword>
<dbReference type="EMBL" id="JACJQY010000033">
    <property type="protein sequence ID" value="MBD2318685.1"/>
    <property type="molecule type" value="Genomic_DNA"/>
</dbReference>
<accession>A0ABR8CE91</accession>
<sequence>MESAKKPHPIGQDDLQVTAITLANNLTLVTHSTREVENVQGLQLEDWEVAV</sequence>
<dbReference type="InterPro" id="IPR029060">
    <property type="entry name" value="PIN-like_dom_sf"/>
</dbReference>
<dbReference type="RefSeq" id="WP_190579910.1">
    <property type="nucleotide sequence ID" value="NZ_CAWPQU010000027.1"/>
</dbReference>
<gene>
    <name evidence="1" type="ORF">H6G05_17760</name>
</gene>
<organism evidence="1 2">
    <name type="scientific">Phormidium tenue FACHB-1050</name>
    <dbReference type="NCBI Taxonomy" id="2692857"/>
    <lineage>
        <taxon>Bacteria</taxon>
        <taxon>Bacillati</taxon>
        <taxon>Cyanobacteriota</taxon>
        <taxon>Cyanophyceae</taxon>
        <taxon>Oscillatoriophycideae</taxon>
        <taxon>Oscillatoriales</taxon>
        <taxon>Oscillatoriaceae</taxon>
        <taxon>Phormidium</taxon>
    </lineage>
</organism>
<dbReference type="Proteomes" id="UP000618445">
    <property type="component" value="Unassembled WGS sequence"/>
</dbReference>
<evidence type="ECO:0000313" key="2">
    <source>
        <dbReference type="Proteomes" id="UP000618445"/>
    </source>
</evidence>
<protein>
    <recommendedName>
        <fullName evidence="3">Type II toxin-antitoxin system VapC family toxin</fullName>
    </recommendedName>
</protein>
<reference evidence="1 2" key="1">
    <citation type="journal article" date="2020" name="ISME J.">
        <title>Comparative genomics reveals insights into cyanobacterial evolution and habitat adaptation.</title>
        <authorList>
            <person name="Chen M.Y."/>
            <person name="Teng W.K."/>
            <person name="Zhao L."/>
            <person name="Hu C.X."/>
            <person name="Zhou Y.K."/>
            <person name="Han B.P."/>
            <person name="Song L.R."/>
            <person name="Shu W.S."/>
        </authorList>
    </citation>
    <scope>NUCLEOTIDE SEQUENCE [LARGE SCALE GENOMIC DNA]</scope>
    <source>
        <strain evidence="1 2">FACHB-1050</strain>
    </source>
</reference>